<dbReference type="OrthoDB" id="1447634at2"/>
<dbReference type="Pfam" id="PF19589">
    <property type="entry name" value="DUF6095"/>
    <property type="match status" value="1"/>
</dbReference>
<name>A0A7K1GP66_9FLAO</name>
<protein>
    <submittedName>
        <fullName evidence="2">Uncharacterized protein</fullName>
    </submittedName>
</protein>
<evidence type="ECO:0000256" key="1">
    <source>
        <dbReference type="SAM" id="Phobius"/>
    </source>
</evidence>
<proteinExistence type="predicted"/>
<dbReference type="RefSeq" id="WP_155036617.1">
    <property type="nucleotide sequence ID" value="NZ_JBHTIG010000059.1"/>
</dbReference>
<dbReference type="AlphaFoldDB" id="A0A7K1GP66"/>
<dbReference type="EMBL" id="WMJY01000033">
    <property type="protein sequence ID" value="MTH30636.1"/>
    <property type="molecule type" value="Genomic_DNA"/>
</dbReference>
<sequence>MEQRHTDKKVLFKGVKYLAATFPMFFIGPVILNSSFKNQDHPLFYVIFGIGCLVCIAAMLLFFKGLQTIMKSLFGK</sequence>
<evidence type="ECO:0000313" key="2">
    <source>
        <dbReference type="EMBL" id="MTH30636.1"/>
    </source>
</evidence>
<comment type="caution">
    <text evidence="2">The sequence shown here is derived from an EMBL/GenBank/DDBJ whole genome shotgun (WGS) entry which is preliminary data.</text>
</comment>
<keyword evidence="3" id="KW-1185">Reference proteome</keyword>
<feature type="transmembrane region" description="Helical" evidence="1">
    <location>
        <begin position="44"/>
        <end position="63"/>
    </location>
</feature>
<gene>
    <name evidence="2" type="ORF">GJV77_12085</name>
</gene>
<dbReference type="InterPro" id="IPR046077">
    <property type="entry name" value="DUF6095"/>
</dbReference>
<accession>A0A7K1GP66</accession>
<reference evidence="2 3" key="1">
    <citation type="journal article" date="2006" name="Int. J. Syst. Evol. Microbiol.">
        <title>Myroides pelagicus sp. nov., isolated from seawater in Thailand.</title>
        <authorList>
            <person name="Yoon J."/>
            <person name="Maneerat S."/>
            <person name="Kawai F."/>
            <person name="Yokota A."/>
        </authorList>
    </citation>
    <scope>NUCLEOTIDE SEQUENCE [LARGE SCALE GENOMIC DNA]</scope>
    <source>
        <strain evidence="2 3">SM1T</strain>
    </source>
</reference>
<organism evidence="2 3">
    <name type="scientific">Myroides pelagicus</name>
    <dbReference type="NCBI Taxonomy" id="270914"/>
    <lineage>
        <taxon>Bacteria</taxon>
        <taxon>Pseudomonadati</taxon>
        <taxon>Bacteroidota</taxon>
        <taxon>Flavobacteriia</taxon>
        <taxon>Flavobacteriales</taxon>
        <taxon>Flavobacteriaceae</taxon>
        <taxon>Myroides</taxon>
    </lineage>
</organism>
<keyword evidence="1" id="KW-0812">Transmembrane</keyword>
<evidence type="ECO:0000313" key="3">
    <source>
        <dbReference type="Proteomes" id="UP000488936"/>
    </source>
</evidence>
<keyword evidence="1" id="KW-0472">Membrane</keyword>
<dbReference type="Proteomes" id="UP000488936">
    <property type="component" value="Unassembled WGS sequence"/>
</dbReference>
<keyword evidence="1" id="KW-1133">Transmembrane helix</keyword>
<feature type="transmembrane region" description="Helical" evidence="1">
    <location>
        <begin position="14"/>
        <end position="32"/>
    </location>
</feature>